<evidence type="ECO:0000256" key="2">
    <source>
        <dbReference type="ARBA" id="ARBA00023277"/>
    </source>
</evidence>
<feature type="domain" description="Glycoside hydrolase family 57 N-terminal" evidence="4">
    <location>
        <begin position="7"/>
        <end position="184"/>
    </location>
</feature>
<dbReference type="HOGENOM" id="CLU_1365669_0_0_0"/>
<reference evidence="5 6" key="1">
    <citation type="journal article" date="2009" name="Biosci. Biotechnol. Biochem.">
        <title>WeGAS: a web-based microbial genome annotation system.</title>
        <authorList>
            <person name="Lee D."/>
            <person name="Seo H."/>
            <person name="Park C."/>
            <person name="Park K."/>
        </authorList>
    </citation>
    <scope>NUCLEOTIDE SEQUENCE [LARGE SCALE GENOMIC DNA]</scope>
    <source>
        <strain evidence="6">ATCC 49049 / DSM 4359 / NBRC 107923 / NS-E</strain>
    </source>
</reference>
<dbReference type="Gene3D" id="3.20.110.10">
    <property type="entry name" value="Glycoside hydrolase 38, N terminal domain"/>
    <property type="match status" value="1"/>
</dbReference>
<dbReference type="GO" id="GO:0003844">
    <property type="term" value="F:1,4-alpha-glucan branching enzyme activity"/>
    <property type="evidence" value="ECO:0007669"/>
    <property type="project" value="InterPro"/>
</dbReference>
<dbReference type="KEGG" id="tna:CTN_1055"/>
<dbReference type="SUPFAM" id="SSF88713">
    <property type="entry name" value="Glycoside hydrolase/deacetylase"/>
    <property type="match status" value="1"/>
</dbReference>
<dbReference type="STRING" id="309803.CTN_1055"/>
<dbReference type="Proteomes" id="UP000000445">
    <property type="component" value="Chromosome"/>
</dbReference>
<gene>
    <name evidence="5" type="ordered locus">CTN_1055</name>
</gene>
<dbReference type="InterPro" id="IPR040042">
    <property type="entry name" value="Branching_enz_MT3115-like"/>
</dbReference>
<evidence type="ECO:0000313" key="5">
    <source>
        <dbReference type="EMBL" id="ACM23231.1"/>
    </source>
</evidence>
<dbReference type="PANTHER" id="PTHR41695">
    <property type="entry name" value="1,4-ALPHA-GLUCAN BRANCHING ENZYME RV3031-RELATED"/>
    <property type="match status" value="1"/>
</dbReference>
<dbReference type="PANTHER" id="PTHR41695:SF1">
    <property type="entry name" value="1,4-ALPHA-GLUCAN BRANCHING ENZYME TK1436"/>
    <property type="match status" value="1"/>
</dbReference>
<dbReference type="GO" id="GO:0030979">
    <property type="term" value="P:alpha-glucan biosynthetic process"/>
    <property type="evidence" value="ECO:0007669"/>
    <property type="project" value="InterPro"/>
</dbReference>
<dbReference type="InterPro" id="IPR027291">
    <property type="entry name" value="Glyco_hydro_38_N_sf"/>
</dbReference>
<dbReference type="InterPro" id="IPR011330">
    <property type="entry name" value="Glyco_hydro/deAcase_b/a-brl"/>
</dbReference>
<evidence type="ECO:0000256" key="3">
    <source>
        <dbReference type="RuleBase" id="RU361196"/>
    </source>
</evidence>
<evidence type="ECO:0000313" key="6">
    <source>
        <dbReference type="Proteomes" id="UP000000445"/>
    </source>
</evidence>
<comment type="similarity">
    <text evidence="1 3">Belongs to the glycosyl hydrolase 57 family.</text>
</comment>
<evidence type="ECO:0000259" key="4">
    <source>
        <dbReference type="Pfam" id="PF03065"/>
    </source>
</evidence>
<dbReference type="EMBL" id="CP000916">
    <property type="protein sequence ID" value="ACM23231.1"/>
    <property type="molecule type" value="Genomic_DNA"/>
</dbReference>
<accession>B9K8E8</accession>
<evidence type="ECO:0000256" key="1">
    <source>
        <dbReference type="ARBA" id="ARBA00006821"/>
    </source>
</evidence>
<dbReference type="GO" id="GO:0005576">
    <property type="term" value="C:extracellular region"/>
    <property type="evidence" value="ECO:0007669"/>
    <property type="project" value="TreeGrafter"/>
</dbReference>
<keyword evidence="5" id="KW-0378">Hydrolase</keyword>
<dbReference type="eggNOG" id="COG1543">
    <property type="taxonomic scope" value="Bacteria"/>
</dbReference>
<sequence length="200" mass="23566">MRGKILIFLHAHLPYVHHPEYDHFLEERWLFEAITETYIPLLMMFDEIDDFRLTMSITPPLMEMLSSRDLHEKYKKHMEKLIELADKEVERTKSEHPLKHKMAKFYREHFEKVLNVFLSYDGNILDGFKKHQETGKLEIVTCNATHAFLPLYQMYPEVVNAQISVGVKNYEKHMEKHPGGSGLPSAVIIRGWTCILPRTT</sequence>
<dbReference type="CAZy" id="GH57">
    <property type="family name" value="Glycoside Hydrolase Family 57"/>
</dbReference>
<dbReference type="Pfam" id="PF03065">
    <property type="entry name" value="Glyco_hydro_57"/>
    <property type="match status" value="1"/>
</dbReference>
<dbReference type="InterPro" id="IPR004300">
    <property type="entry name" value="Glyco_hydro_57_N"/>
</dbReference>
<keyword evidence="2 3" id="KW-0119">Carbohydrate metabolism</keyword>
<protein>
    <submittedName>
        <fullName evidence="5">Glycoside hydrolase family 57</fullName>
    </submittedName>
</protein>
<keyword evidence="6" id="KW-1185">Reference proteome</keyword>
<dbReference type="AlphaFoldDB" id="B9K8E8"/>
<proteinExistence type="inferred from homology"/>
<organism evidence="5 6">
    <name type="scientific">Thermotoga neapolitana (strain ATCC 49049 / DSM 4359 / NBRC 107923 / NS-E)</name>
    <dbReference type="NCBI Taxonomy" id="309803"/>
    <lineage>
        <taxon>Bacteria</taxon>
        <taxon>Thermotogati</taxon>
        <taxon>Thermotogota</taxon>
        <taxon>Thermotogae</taxon>
        <taxon>Thermotogales</taxon>
        <taxon>Thermotogaceae</taxon>
        <taxon>Thermotoga</taxon>
    </lineage>
</organism>
<dbReference type="GO" id="GO:0016787">
    <property type="term" value="F:hydrolase activity"/>
    <property type="evidence" value="ECO:0007669"/>
    <property type="project" value="UniProtKB-KW"/>
</dbReference>
<name>B9K8E8_THENN</name>